<organism evidence="1">
    <name type="scientific">Siphoviridae sp. ctnpt50</name>
    <dbReference type="NCBI Taxonomy" id="2827941"/>
    <lineage>
        <taxon>Viruses</taxon>
        <taxon>Duplodnaviria</taxon>
        <taxon>Heunggongvirae</taxon>
        <taxon>Uroviricota</taxon>
        <taxon>Caudoviricetes</taxon>
    </lineage>
</organism>
<name>A0A8S5SEV1_9CAUD</name>
<accession>A0A8S5SEV1</accession>
<protein>
    <submittedName>
        <fullName evidence="1">Uncharacterized protein</fullName>
    </submittedName>
</protein>
<reference evidence="1" key="1">
    <citation type="journal article" date="2021" name="Proc. Natl. Acad. Sci. U.S.A.">
        <title>A Catalog of Tens of Thousands of Viruses from Human Metagenomes Reveals Hidden Associations with Chronic Diseases.</title>
        <authorList>
            <person name="Tisza M.J."/>
            <person name="Buck C.B."/>
        </authorList>
    </citation>
    <scope>NUCLEOTIDE SEQUENCE</scope>
    <source>
        <strain evidence="1">Ctnpt50</strain>
    </source>
</reference>
<dbReference type="EMBL" id="BK032577">
    <property type="protein sequence ID" value="DAF49162.1"/>
    <property type="molecule type" value="Genomic_DNA"/>
</dbReference>
<proteinExistence type="predicted"/>
<sequence length="103" mass="11778">MKKILKNTAETREYLESLPKIYMIACWAGYGVREFPFAGKCTADGIPLIFDYDDQNGTCDCYFLRKLTDTTTGWIYAWTTSKSRAEEIAAALNEKVGEDWRNS</sequence>
<evidence type="ECO:0000313" key="1">
    <source>
        <dbReference type="EMBL" id="DAF49162.1"/>
    </source>
</evidence>